<organism evidence="2 3">
    <name type="scientific">Cercospora berteroae</name>
    <dbReference type="NCBI Taxonomy" id="357750"/>
    <lineage>
        <taxon>Eukaryota</taxon>
        <taxon>Fungi</taxon>
        <taxon>Dikarya</taxon>
        <taxon>Ascomycota</taxon>
        <taxon>Pezizomycotina</taxon>
        <taxon>Dothideomycetes</taxon>
        <taxon>Dothideomycetidae</taxon>
        <taxon>Mycosphaerellales</taxon>
        <taxon>Mycosphaerellaceae</taxon>
        <taxon>Cercospora</taxon>
    </lineage>
</organism>
<dbReference type="Pfam" id="PF17056">
    <property type="entry name" value="KRE1"/>
    <property type="match status" value="1"/>
</dbReference>
<sequence>MRTSMFSFCLSIFASVALSRAGDLDKNDLEPRAIIQQADAQPAISQAPSVTTIWMATTIGTSPTYVPVVFTQTFASVPDQWPAPKSGAIGYGTLHEEEKRAETTPAPTAAAAVDVSSWRDFEKSQACEDARENKNTKTYTSSFSKYANIHLHLLATTTTSSPSSSPSPSATAFVIELQTLIHTVGVQPVIEVTELTEITRDITIEAEDENKPLSITSTRNFNDTRPTFPAEMNPEYMRTKLADVEGGGA</sequence>
<reference evidence="3" key="1">
    <citation type="journal article" date="2017" name="bioRxiv">
        <title>Conservation of a gene cluster reveals novel cercosporin biosynthetic mechanisms and extends production to the genus Colletotrichum.</title>
        <authorList>
            <person name="de Jonge R."/>
            <person name="Ebert M.K."/>
            <person name="Huitt-Roehl C.R."/>
            <person name="Pal P."/>
            <person name="Suttle J.C."/>
            <person name="Spanner R.E."/>
            <person name="Neubauer J.D."/>
            <person name="Jurick W.M.II."/>
            <person name="Stott K.A."/>
            <person name="Secor G.A."/>
            <person name="Thomma B.P.H.J."/>
            <person name="Van de Peer Y."/>
            <person name="Townsend C.A."/>
            <person name="Bolton M.D."/>
        </authorList>
    </citation>
    <scope>NUCLEOTIDE SEQUENCE [LARGE SCALE GENOMIC DNA]</scope>
    <source>
        <strain evidence="3">CBS538.71</strain>
    </source>
</reference>
<protein>
    <submittedName>
        <fullName evidence="2">Uncharacterized protein</fullName>
    </submittedName>
</protein>
<evidence type="ECO:0000313" key="2">
    <source>
        <dbReference type="EMBL" id="PPJ50399.1"/>
    </source>
</evidence>
<gene>
    <name evidence="2" type="ORF">CBER1_06973</name>
</gene>
<accession>A0A2S6BSG3</accession>
<dbReference type="InterPro" id="IPR031452">
    <property type="entry name" value="Kre1"/>
</dbReference>
<dbReference type="OrthoDB" id="3649874at2759"/>
<name>A0A2S6BSG3_9PEZI</name>
<dbReference type="GO" id="GO:0031505">
    <property type="term" value="P:fungal-type cell wall organization"/>
    <property type="evidence" value="ECO:0007669"/>
    <property type="project" value="InterPro"/>
</dbReference>
<keyword evidence="1" id="KW-0732">Signal</keyword>
<proteinExistence type="predicted"/>
<feature type="chain" id="PRO_5015460836" evidence="1">
    <location>
        <begin position="22"/>
        <end position="249"/>
    </location>
</feature>
<comment type="caution">
    <text evidence="2">The sequence shown here is derived from an EMBL/GenBank/DDBJ whole genome shotgun (WGS) entry which is preliminary data.</text>
</comment>
<feature type="signal peptide" evidence="1">
    <location>
        <begin position="1"/>
        <end position="21"/>
    </location>
</feature>
<dbReference type="EMBL" id="PNEN01001786">
    <property type="protein sequence ID" value="PPJ50399.1"/>
    <property type="molecule type" value="Genomic_DNA"/>
</dbReference>
<dbReference type="Proteomes" id="UP000237631">
    <property type="component" value="Unassembled WGS sequence"/>
</dbReference>
<dbReference type="AlphaFoldDB" id="A0A2S6BSG3"/>
<evidence type="ECO:0000256" key="1">
    <source>
        <dbReference type="SAM" id="SignalP"/>
    </source>
</evidence>
<keyword evidence="3" id="KW-1185">Reference proteome</keyword>
<evidence type="ECO:0000313" key="3">
    <source>
        <dbReference type="Proteomes" id="UP000237631"/>
    </source>
</evidence>